<dbReference type="Proteomes" id="UP000266188">
    <property type="component" value="Unassembled WGS sequence"/>
</dbReference>
<keyword evidence="3" id="KW-1185">Reference proteome</keyword>
<organism evidence="2 3">
    <name type="scientific">Aspergillus sclerotialis</name>
    <dbReference type="NCBI Taxonomy" id="2070753"/>
    <lineage>
        <taxon>Eukaryota</taxon>
        <taxon>Fungi</taxon>
        <taxon>Dikarya</taxon>
        <taxon>Ascomycota</taxon>
        <taxon>Pezizomycotina</taxon>
        <taxon>Eurotiomycetes</taxon>
        <taxon>Eurotiomycetidae</taxon>
        <taxon>Eurotiales</taxon>
        <taxon>Aspergillaceae</taxon>
        <taxon>Aspergillus</taxon>
        <taxon>Aspergillus subgen. Polypaecilum</taxon>
    </lineage>
</organism>
<evidence type="ECO:0000313" key="2">
    <source>
        <dbReference type="EMBL" id="RJE24461.1"/>
    </source>
</evidence>
<dbReference type="PANTHER" id="PTHR36182">
    <property type="entry name" value="PROTEIN, PUTATIVE (AFU_ORTHOLOGUE AFUA_6G10930)-RELATED"/>
    <property type="match status" value="1"/>
</dbReference>
<dbReference type="OrthoDB" id="2342176at2759"/>
<comment type="caution">
    <text evidence="2">The sequence shown here is derived from an EMBL/GenBank/DDBJ whole genome shotgun (WGS) entry which is preliminary data.</text>
</comment>
<dbReference type="AlphaFoldDB" id="A0A3A3A525"/>
<evidence type="ECO:0000256" key="1">
    <source>
        <dbReference type="SAM" id="SignalP"/>
    </source>
</evidence>
<keyword evidence="1" id="KW-0732">Signal</keyword>
<name>A0A3A3A525_9EURO</name>
<evidence type="ECO:0000313" key="3">
    <source>
        <dbReference type="Proteomes" id="UP000266188"/>
    </source>
</evidence>
<dbReference type="EMBL" id="MVGC01000080">
    <property type="protein sequence ID" value="RJE24461.1"/>
    <property type="molecule type" value="Genomic_DNA"/>
</dbReference>
<feature type="signal peptide" evidence="1">
    <location>
        <begin position="1"/>
        <end position="18"/>
    </location>
</feature>
<reference evidence="3" key="1">
    <citation type="submission" date="2017-02" db="EMBL/GenBank/DDBJ databases">
        <authorList>
            <person name="Tafer H."/>
            <person name="Lopandic K."/>
        </authorList>
    </citation>
    <scope>NUCLEOTIDE SEQUENCE [LARGE SCALE GENOMIC DNA]</scope>
    <source>
        <strain evidence="3">CBS 366.77</strain>
    </source>
</reference>
<accession>A0A3A3A525</accession>
<sequence>MIVKSALVALAAAGLATAHMEMNWPYPLRSQFDPKNDWSNIDYSMTNPLNSDGSNFPCKGYQKNTPWRATAEYQAGGTYNMSLTGDAKHSGGSCQLSLSFDNGGSFKVIKSMMGGCPLTTSYDFKIPSDAPSGHALFAWTWFNLEGNREMYMNCADVTVSGGSGGGSWSSLPDLFIANVGNGCSTVEGKHTVFAHPGNEVVYGQGIGPNTPPFPKC</sequence>
<dbReference type="Gene3D" id="2.70.50.70">
    <property type="match status" value="1"/>
</dbReference>
<dbReference type="PANTHER" id="PTHR36182:SF1">
    <property type="entry name" value="PROTEIN, PUTATIVE (AFU_ORTHOLOGUE AFUA_6G10930)-RELATED"/>
    <property type="match status" value="1"/>
</dbReference>
<proteinExistence type="predicted"/>
<gene>
    <name evidence="2" type="ORF">PHISCL_03212</name>
</gene>
<protein>
    <submittedName>
        <fullName evidence="2">Endo-glucanase</fullName>
    </submittedName>
</protein>
<dbReference type="STRING" id="2070753.A0A3A3A525"/>
<feature type="chain" id="PRO_5017198393" evidence="1">
    <location>
        <begin position="19"/>
        <end position="216"/>
    </location>
</feature>